<accession>A0A7I8VSQ1</accession>
<dbReference type="Proteomes" id="UP000549394">
    <property type="component" value="Unassembled WGS sequence"/>
</dbReference>
<dbReference type="AlphaFoldDB" id="A0A7I8VSQ1"/>
<dbReference type="GO" id="GO:0005975">
    <property type="term" value="P:carbohydrate metabolic process"/>
    <property type="evidence" value="ECO:0007669"/>
    <property type="project" value="InterPro"/>
</dbReference>
<name>A0A7I8VSQ1_9ANNE</name>
<feature type="region of interest" description="Disordered" evidence="1">
    <location>
        <begin position="354"/>
        <end position="376"/>
    </location>
</feature>
<feature type="compositionally biased region" description="Low complexity" evidence="1">
    <location>
        <begin position="354"/>
        <end position="367"/>
    </location>
</feature>
<reference evidence="2 3" key="1">
    <citation type="submission" date="2020-08" db="EMBL/GenBank/DDBJ databases">
        <authorList>
            <person name="Hejnol A."/>
        </authorList>
    </citation>
    <scope>NUCLEOTIDE SEQUENCE [LARGE SCALE GENOMIC DNA]</scope>
</reference>
<dbReference type="GO" id="GO:0009225">
    <property type="term" value="P:nucleotide-sugar metabolic process"/>
    <property type="evidence" value="ECO:0007669"/>
    <property type="project" value="TreeGrafter"/>
</dbReference>
<evidence type="ECO:0000313" key="3">
    <source>
        <dbReference type="Proteomes" id="UP000549394"/>
    </source>
</evidence>
<protein>
    <submittedName>
        <fullName evidence="2">Uncharacterized protein</fullName>
    </submittedName>
</protein>
<dbReference type="PANTHER" id="PTHR12837:SF0">
    <property type="entry name" value="POLY(ADP-RIBOSE) GLYCOHYDROLASE"/>
    <property type="match status" value="1"/>
</dbReference>
<proteinExistence type="predicted"/>
<dbReference type="GO" id="GO:1990966">
    <property type="term" value="P:ATP generation from poly-ADP-D-ribose"/>
    <property type="evidence" value="ECO:0007669"/>
    <property type="project" value="TreeGrafter"/>
</dbReference>
<sequence>MPGGEPLLNLPCDCRSWYKIVKCLDAFNDCTSTADLHASLRQLYRSSEIQLSERRYLKQFEGLIYFLDEIASENERMTFYNVLLPIIARRTACMACVQRPSPFRNKFSFVLRRIELSDDLVASLVCASFLGILPPNNPKISPNISSSFRYLQGKDGNFFVANLRYLFSFIESLTEEKSPSSIVYTRIGLRKKGDLNDWIKCSLPLCQLSVHSVSPPGHALMHIATKECMPHLAVITNLLYDKLATSAREETVDVIQTLGDKRDVFVLLDNHKEAFLNHLEKNFLLTTQKGPVSHHVINRSLSPSAINLEQKFIHLDAFAGDIAQRAVFEGTLEAQNIIFEAYNLYIARRSSCRSSTDSTSSSGTKPSQGNRSSTSSIDFKFLTNRRTSAETSSDLEFRRRNSASSRTSIESTDYEIRRQSSRISCDFPAEVIKEEMELRRTVSSNRTDNEKLFKHSVSSLVDDMLSGAMEVHKLSTDDEKSVIIPFRKCSPRLRRPKQVTFERQLRDFCSDLVKRSMLSARAELEIEFRPNYLLYFADMFVKRVLDDAVDKSQQAPDRTLSDFHSMLVSSAPSPSPSLISPVAESVPLQLEPIIPYRTIKLRRRSMETLLSEKWQMSPGRRRRWRSVSSGQISWYVQDLLVESFDAAFIELFGSDWDRTSTDVYRREVESWSTAFTKDILGDALKSVYVMLAKEPSSKEAYIENFSNLVYHDALSKIVRNSNESLRMRRIVLHSRREEESMRTLLEWAAASRAGVSICYLTCSRHLSSKIRIWQKKFANWTVGQLVCYLAQIECFDD</sequence>
<comment type="caution">
    <text evidence="2">The sequence shown here is derived from an EMBL/GenBank/DDBJ whole genome shotgun (WGS) entry which is preliminary data.</text>
</comment>
<dbReference type="GO" id="GO:0005737">
    <property type="term" value="C:cytoplasm"/>
    <property type="evidence" value="ECO:0007669"/>
    <property type="project" value="TreeGrafter"/>
</dbReference>
<evidence type="ECO:0000256" key="1">
    <source>
        <dbReference type="SAM" id="MobiDB-lite"/>
    </source>
</evidence>
<dbReference type="EMBL" id="CAJFCJ010000009">
    <property type="protein sequence ID" value="CAD5118540.1"/>
    <property type="molecule type" value="Genomic_DNA"/>
</dbReference>
<dbReference type="OrthoDB" id="6154436at2759"/>
<dbReference type="InterPro" id="IPR007724">
    <property type="entry name" value="Poly_GlycHdrlase"/>
</dbReference>
<organism evidence="2 3">
    <name type="scientific">Dimorphilus gyrociliatus</name>
    <dbReference type="NCBI Taxonomy" id="2664684"/>
    <lineage>
        <taxon>Eukaryota</taxon>
        <taxon>Metazoa</taxon>
        <taxon>Spiralia</taxon>
        <taxon>Lophotrochozoa</taxon>
        <taxon>Annelida</taxon>
        <taxon>Polychaeta</taxon>
        <taxon>Polychaeta incertae sedis</taxon>
        <taxon>Dinophilidae</taxon>
        <taxon>Dimorphilus</taxon>
    </lineage>
</organism>
<keyword evidence="3" id="KW-1185">Reference proteome</keyword>
<dbReference type="GO" id="GO:0006282">
    <property type="term" value="P:regulation of DNA repair"/>
    <property type="evidence" value="ECO:0007669"/>
    <property type="project" value="InterPro"/>
</dbReference>
<dbReference type="PANTHER" id="PTHR12837">
    <property type="entry name" value="POLY ADP-RIBOSE GLYCOHYDROLASE"/>
    <property type="match status" value="1"/>
</dbReference>
<gene>
    <name evidence="2" type="ORF">DGYR_LOCUS6898</name>
</gene>
<dbReference type="GO" id="GO:0005634">
    <property type="term" value="C:nucleus"/>
    <property type="evidence" value="ECO:0007669"/>
    <property type="project" value="TreeGrafter"/>
</dbReference>
<dbReference type="GO" id="GO:0004649">
    <property type="term" value="F:poly(ADP-ribose) glycohydrolase activity"/>
    <property type="evidence" value="ECO:0007669"/>
    <property type="project" value="InterPro"/>
</dbReference>
<evidence type="ECO:0000313" key="2">
    <source>
        <dbReference type="EMBL" id="CAD5118540.1"/>
    </source>
</evidence>